<evidence type="ECO:0000313" key="7">
    <source>
        <dbReference type="EMBL" id="VDK37176.1"/>
    </source>
</evidence>
<evidence type="ECO:0000256" key="5">
    <source>
        <dbReference type="ARBA" id="ARBA00047960"/>
    </source>
</evidence>
<dbReference type="AlphaFoldDB" id="A0A3P6PBS2"/>
<dbReference type="PANTHER" id="PTHR11571:SF222">
    <property type="entry name" value="GLUTATHIONE TRANSFERASE"/>
    <property type="match status" value="1"/>
</dbReference>
<dbReference type="InterPro" id="IPR050213">
    <property type="entry name" value="GST_superfamily"/>
</dbReference>
<accession>A0A3P6PBS2</accession>
<keyword evidence="8" id="KW-1185">Reference proteome</keyword>
<dbReference type="Proteomes" id="UP000281553">
    <property type="component" value="Unassembled WGS sequence"/>
</dbReference>
<dbReference type="Pfam" id="PF02798">
    <property type="entry name" value="GST_N"/>
    <property type="match status" value="1"/>
</dbReference>
<dbReference type="InterPro" id="IPR036249">
    <property type="entry name" value="Thioredoxin-like_sf"/>
</dbReference>
<dbReference type="PROSITE" id="PS50404">
    <property type="entry name" value="GST_NTER"/>
    <property type="match status" value="1"/>
</dbReference>
<proteinExistence type="inferred from homology"/>
<organism evidence="7 8">
    <name type="scientific">Dibothriocephalus latus</name>
    <name type="common">Fish tapeworm</name>
    <name type="synonym">Diphyllobothrium latum</name>
    <dbReference type="NCBI Taxonomy" id="60516"/>
    <lineage>
        <taxon>Eukaryota</taxon>
        <taxon>Metazoa</taxon>
        <taxon>Spiralia</taxon>
        <taxon>Lophotrochozoa</taxon>
        <taxon>Platyhelminthes</taxon>
        <taxon>Cestoda</taxon>
        <taxon>Eucestoda</taxon>
        <taxon>Diphyllobothriidea</taxon>
        <taxon>Diphyllobothriidae</taxon>
        <taxon>Dibothriocephalus</taxon>
    </lineage>
</organism>
<dbReference type="GO" id="GO:0004364">
    <property type="term" value="F:glutathione transferase activity"/>
    <property type="evidence" value="ECO:0007669"/>
    <property type="project" value="UniProtKB-EC"/>
</dbReference>
<evidence type="ECO:0000256" key="4">
    <source>
        <dbReference type="ARBA" id="ARBA00022679"/>
    </source>
</evidence>
<keyword evidence="4" id="KW-0808">Transferase</keyword>
<evidence type="ECO:0000256" key="2">
    <source>
        <dbReference type="ARBA" id="ARBA00005861"/>
    </source>
</evidence>
<dbReference type="InterPro" id="IPR004045">
    <property type="entry name" value="Glutathione_S-Trfase_N"/>
</dbReference>
<comment type="similarity">
    <text evidence="2">Belongs to the GST superfamily. Mu family.</text>
</comment>
<dbReference type="Gene3D" id="3.40.30.10">
    <property type="entry name" value="Glutaredoxin"/>
    <property type="match status" value="1"/>
</dbReference>
<sequence>MGQQIRLLLKYVGEPFDQVFYEAGPAPDFSREQWLSKKDRLGLDFPNLPYFIDGSLRLTQSSAILEYIADKHGMCKLHSHTLQLA</sequence>
<dbReference type="EC" id="2.5.1.18" evidence="3"/>
<evidence type="ECO:0000259" key="6">
    <source>
        <dbReference type="PROSITE" id="PS50404"/>
    </source>
</evidence>
<dbReference type="SUPFAM" id="SSF52833">
    <property type="entry name" value="Thioredoxin-like"/>
    <property type="match status" value="1"/>
</dbReference>
<gene>
    <name evidence="7" type="ORF">DILT_LOCUS839</name>
</gene>
<reference evidence="7 8" key="1">
    <citation type="submission" date="2018-11" db="EMBL/GenBank/DDBJ databases">
        <authorList>
            <consortium name="Pathogen Informatics"/>
        </authorList>
    </citation>
    <scope>NUCLEOTIDE SEQUENCE [LARGE SCALE GENOMIC DNA]</scope>
</reference>
<dbReference type="GO" id="GO:0006749">
    <property type="term" value="P:glutathione metabolic process"/>
    <property type="evidence" value="ECO:0007669"/>
    <property type="project" value="TreeGrafter"/>
</dbReference>
<dbReference type="CDD" id="cd03075">
    <property type="entry name" value="GST_N_Mu"/>
    <property type="match status" value="1"/>
</dbReference>
<evidence type="ECO:0000256" key="3">
    <source>
        <dbReference type="ARBA" id="ARBA00012452"/>
    </source>
</evidence>
<dbReference type="EMBL" id="UYRU01004262">
    <property type="protein sequence ID" value="VDK37176.1"/>
    <property type="molecule type" value="Genomic_DNA"/>
</dbReference>
<name>A0A3P6PBS2_DIBLA</name>
<comment type="catalytic activity">
    <reaction evidence="5">
        <text>RX + glutathione = an S-substituted glutathione + a halide anion + H(+)</text>
        <dbReference type="Rhea" id="RHEA:16437"/>
        <dbReference type="ChEBI" id="CHEBI:15378"/>
        <dbReference type="ChEBI" id="CHEBI:16042"/>
        <dbReference type="ChEBI" id="CHEBI:17792"/>
        <dbReference type="ChEBI" id="CHEBI:57925"/>
        <dbReference type="ChEBI" id="CHEBI:90779"/>
        <dbReference type="EC" id="2.5.1.18"/>
    </reaction>
</comment>
<protein>
    <recommendedName>
        <fullName evidence="3">glutathione transferase</fullName>
        <ecNumber evidence="3">2.5.1.18</ecNumber>
    </recommendedName>
</protein>
<evidence type="ECO:0000256" key="1">
    <source>
        <dbReference type="ARBA" id="ARBA00003701"/>
    </source>
</evidence>
<dbReference type="OrthoDB" id="4951845at2759"/>
<feature type="domain" description="GST N-terminal" evidence="6">
    <location>
        <begin position="1"/>
        <end position="76"/>
    </location>
</feature>
<dbReference type="PANTHER" id="PTHR11571">
    <property type="entry name" value="GLUTATHIONE S-TRANSFERASE"/>
    <property type="match status" value="1"/>
</dbReference>
<comment type="function">
    <text evidence="1">Conjugation of reduced glutathione to a wide number of exogenous and endogenous hydrophobic electrophiles.</text>
</comment>
<evidence type="ECO:0000313" key="8">
    <source>
        <dbReference type="Proteomes" id="UP000281553"/>
    </source>
</evidence>